<dbReference type="SUPFAM" id="SSF54593">
    <property type="entry name" value="Glyoxalase/Bleomycin resistance protein/Dihydroxybiphenyl dioxygenase"/>
    <property type="match status" value="1"/>
</dbReference>
<sequence length="217" mass="24956">MIKKLKLFCRNLNQMIEFYTGVLNLPISRNDAQSFCLTVGSSQLDYEYQRNHNSPYHFAFNIPENQIEDAMNWLKNRVELMDDNGDLIIFFEDWNAHSIYFKDPDGNIVELIARHNLNNSSTHEFSGKSLLNVSEIGLPVPDVLSAATFFGEKYNLSPWRGQSETFTAVGDENGLIILVKQGRVWFMSDVKAEPQYISVLLKGHGEFEIHKAVNYRE</sequence>
<dbReference type="Proteomes" id="UP000186058">
    <property type="component" value="Unassembled WGS sequence"/>
</dbReference>
<dbReference type="EMBL" id="LVWI01000041">
    <property type="protein sequence ID" value="OKP85977.1"/>
    <property type="molecule type" value="Genomic_DNA"/>
</dbReference>
<evidence type="ECO:0000259" key="1">
    <source>
        <dbReference type="PROSITE" id="PS51819"/>
    </source>
</evidence>
<comment type="caution">
    <text evidence="2">The sequence shown here is derived from an EMBL/GenBank/DDBJ whole genome shotgun (WGS) entry which is preliminary data.</text>
</comment>
<organism evidence="2 3">
    <name type="scientific">Paenibacillus helianthi</name>
    <dbReference type="NCBI Taxonomy" id="1349432"/>
    <lineage>
        <taxon>Bacteria</taxon>
        <taxon>Bacillati</taxon>
        <taxon>Bacillota</taxon>
        <taxon>Bacilli</taxon>
        <taxon>Bacillales</taxon>
        <taxon>Paenibacillaceae</taxon>
        <taxon>Paenibacillus</taxon>
    </lineage>
</organism>
<proteinExistence type="predicted"/>
<dbReference type="PROSITE" id="PS51819">
    <property type="entry name" value="VOC"/>
    <property type="match status" value="1"/>
</dbReference>
<dbReference type="RefSeq" id="WP_083606856.1">
    <property type="nucleotide sequence ID" value="NZ_LVWI01000041.1"/>
</dbReference>
<evidence type="ECO:0000313" key="3">
    <source>
        <dbReference type="Proteomes" id="UP000186058"/>
    </source>
</evidence>
<feature type="domain" description="VOC" evidence="1">
    <location>
        <begin position="1"/>
        <end position="114"/>
    </location>
</feature>
<dbReference type="InterPro" id="IPR029068">
    <property type="entry name" value="Glyas_Bleomycin-R_OHBP_Dase"/>
</dbReference>
<protein>
    <recommendedName>
        <fullName evidence="1">VOC domain-containing protein</fullName>
    </recommendedName>
</protein>
<gene>
    <name evidence="2" type="ORF">A3844_14570</name>
</gene>
<name>A0ABX3EP90_9BACL</name>
<dbReference type="InterPro" id="IPR037523">
    <property type="entry name" value="VOC_core"/>
</dbReference>
<accession>A0ABX3EP90</accession>
<dbReference type="Gene3D" id="3.10.180.10">
    <property type="entry name" value="2,3-Dihydroxybiphenyl 1,2-Dioxygenase, domain 1"/>
    <property type="match status" value="1"/>
</dbReference>
<evidence type="ECO:0000313" key="2">
    <source>
        <dbReference type="EMBL" id="OKP85977.1"/>
    </source>
</evidence>
<reference evidence="2 3" key="1">
    <citation type="submission" date="2016-03" db="EMBL/GenBank/DDBJ databases">
        <authorList>
            <person name="Sant'Anna F.H."/>
            <person name="Ambrosini A."/>
            <person name="Souza R."/>
            <person name="Bach E."/>
            <person name="Fernandes G."/>
            <person name="Balsanelli E."/>
            <person name="Baura V.A."/>
            <person name="Souza E.M."/>
            <person name="Passaglia L."/>
        </authorList>
    </citation>
    <scope>NUCLEOTIDE SEQUENCE [LARGE SCALE GENOMIC DNA]</scope>
    <source>
        <strain evidence="2 3">P26E</strain>
    </source>
</reference>
<keyword evidence="3" id="KW-1185">Reference proteome</keyword>